<feature type="compositionally biased region" description="Polar residues" evidence="1">
    <location>
        <begin position="177"/>
        <end position="188"/>
    </location>
</feature>
<dbReference type="AlphaFoldDB" id="A0A8H4T1W1"/>
<proteinExistence type="predicted"/>
<dbReference type="Gene3D" id="3.30.70.330">
    <property type="match status" value="1"/>
</dbReference>
<sequence length="507" mass="56517">MSKHKTIQQLRKVTFQEGRLVYLGNIPYGASKHELEVFVESQGFPRSTFYWGDLGHLKPASSEHDGRCVIEFTSEVQAQDALSKLSNVLFKANHLYTDKLELTEPAQPQSLAQRPPPVSASPSRLSLKENIGTSSDVDQHHIDPAPSNLNLTLTVQPPSRVTNIQSLSTSPPSSSTDAVNSGDGSTAAPSLPREAIKVDPIEMRKALDKGGYPEAFKYSENWGRDDIRRAIMALDENEGRGDRWVTCNDGVKRIRSECLAPDDINANTTKITTLMERIDMGKKQIKPTDPLTDRDVRFCEKLNDTFTASAPYQDTVKFFAHEIQLSRKVDKMDWEEGQMLGEPDSHTKAPISTSQEFLPPGDCVDNRTSTFRGHQIRHLRPSGAAAGFGSFDQFRHWEAHGRPVNKAWVPPSRVSDSLGKLFLAFVDDTDDSNVTPKVELVKKDATTFAREKTNAESWQTLYEKLNKLERPLSTTNTHRGPRRGSRGRVHRGGRGSHRGGHRGGLGW</sequence>
<evidence type="ECO:0008006" key="4">
    <source>
        <dbReference type="Google" id="ProtNLM"/>
    </source>
</evidence>
<feature type="region of interest" description="Disordered" evidence="1">
    <location>
        <begin position="106"/>
        <end position="125"/>
    </location>
</feature>
<name>A0A8H4T1W1_9HYPO</name>
<reference evidence="2" key="1">
    <citation type="journal article" date="2020" name="BMC Genomics">
        <title>Correction to: Identification and distribution of gene clusters required for synthesis of sphingolipid metabolism inhibitors in diverse species of the filamentous fungus Fusarium.</title>
        <authorList>
            <person name="Kim H.S."/>
            <person name="Lohmar J.M."/>
            <person name="Busman M."/>
            <person name="Brown D.W."/>
            <person name="Naumann T.A."/>
            <person name="Divon H.H."/>
            <person name="Lysoe E."/>
            <person name="Uhlig S."/>
            <person name="Proctor R.H."/>
        </authorList>
    </citation>
    <scope>NUCLEOTIDE SEQUENCE</scope>
    <source>
        <strain evidence="2">NRRL 20472</strain>
    </source>
</reference>
<keyword evidence="3" id="KW-1185">Reference proteome</keyword>
<feature type="compositionally biased region" description="Basic residues" evidence="1">
    <location>
        <begin position="479"/>
        <end position="501"/>
    </location>
</feature>
<evidence type="ECO:0000313" key="2">
    <source>
        <dbReference type="EMBL" id="KAF4949794.1"/>
    </source>
</evidence>
<dbReference type="InterPro" id="IPR035979">
    <property type="entry name" value="RBD_domain_sf"/>
</dbReference>
<protein>
    <recommendedName>
        <fullName evidence="4">RRM domain-containing protein</fullName>
    </recommendedName>
</protein>
<feature type="region of interest" description="Disordered" evidence="1">
    <location>
        <begin position="134"/>
        <end position="153"/>
    </location>
</feature>
<evidence type="ECO:0000313" key="3">
    <source>
        <dbReference type="Proteomes" id="UP000622797"/>
    </source>
</evidence>
<feature type="region of interest" description="Disordered" evidence="1">
    <location>
        <begin position="340"/>
        <end position="359"/>
    </location>
</feature>
<reference evidence="2" key="2">
    <citation type="submission" date="2020-05" db="EMBL/GenBank/DDBJ databases">
        <authorList>
            <person name="Kim H.-S."/>
            <person name="Proctor R.H."/>
            <person name="Brown D.W."/>
        </authorList>
    </citation>
    <scope>NUCLEOTIDE SEQUENCE</scope>
    <source>
        <strain evidence="2">NRRL 20472</strain>
    </source>
</reference>
<dbReference type="OrthoDB" id="4743586at2759"/>
<dbReference type="EMBL" id="JABEXW010000995">
    <property type="protein sequence ID" value="KAF4949794.1"/>
    <property type="molecule type" value="Genomic_DNA"/>
</dbReference>
<feature type="compositionally biased region" description="Low complexity" evidence="1">
    <location>
        <begin position="166"/>
        <end position="176"/>
    </location>
</feature>
<accession>A0A8H4T1W1</accession>
<evidence type="ECO:0000256" key="1">
    <source>
        <dbReference type="SAM" id="MobiDB-lite"/>
    </source>
</evidence>
<gene>
    <name evidence="2" type="ORF">FSARC_13397</name>
</gene>
<organism evidence="2 3">
    <name type="scientific">Fusarium sarcochroum</name>
    <dbReference type="NCBI Taxonomy" id="1208366"/>
    <lineage>
        <taxon>Eukaryota</taxon>
        <taxon>Fungi</taxon>
        <taxon>Dikarya</taxon>
        <taxon>Ascomycota</taxon>
        <taxon>Pezizomycotina</taxon>
        <taxon>Sordariomycetes</taxon>
        <taxon>Hypocreomycetidae</taxon>
        <taxon>Hypocreales</taxon>
        <taxon>Nectriaceae</taxon>
        <taxon>Fusarium</taxon>
        <taxon>Fusarium lateritium species complex</taxon>
    </lineage>
</organism>
<dbReference type="CDD" id="cd00590">
    <property type="entry name" value="RRM_SF"/>
    <property type="match status" value="1"/>
</dbReference>
<dbReference type="Proteomes" id="UP000622797">
    <property type="component" value="Unassembled WGS sequence"/>
</dbReference>
<dbReference type="GO" id="GO:0003676">
    <property type="term" value="F:nucleic acid binding"/>
    <property type="evidence" value="ECO:0007669"/>
    <property type="project" value="InterPro"/>
</dbReference>
<feature type="region of interest" description="Disordered" evidence="1">
    <location>
        <begin position="469"/>
        <end position="507"/>
    </location>
</feature>
<feature type="region of interest" description="Disordered" evidence="1">
    <location>
        <begin position="162"/>
        <end position="194"/>
    </location>
</feature>
<dbReference type="SUPFAM" id="SSF54928">
    <property type="entry name" value="RNA-binding domain, RBD"/>
    <property type="match status" value="1"/>
</dbReference>
<dbReference type="InterPro" id="IPR012677">
    <property type="entry name" value="Nucleotide-bd_a/b_plait_sf"/>
</dbReference>
<comment type="caution">
    <text evidence="2">The sequence shown here is derived from an EMBL/GenBank/DDBJ whole genome shotgun (WGS) entry which is preliminary data.</text>
</comment>